<comment type="caution">
    <text evidence="1">The sequence shown here is derived from an EMBL/GenBank/DDBJ whole genome shotgun (WGS) entry which is preliminary data.</text>
</comment>
<proteinExistence type="predicted"/>
<accession>A0A1L9QQ30</accession>
<dbReference type="AlphaFoldDB" id="A0A1L9QQ30"/>
<name>A0A1L9QQ30_9CYAN</name>
<evidence type="ECO:0000313" key="1">
    <source>
        <dbReference type="EMBL" id="OJJ24791.1"/>
    </source>
</evidence>
<gene>
    <name evidence="1" type="ORF">BI308_14565</name>
</gene>
<protein>
    <submittedName>
        <fullName evidence="1">Uncharacterized protein</fullName>
    </submittedName>
</protein>
<dbReference type="Proteomes" id="UP000183940">
    <property type="component" value="Unassembled WGS sequence"/>
</dbReference>
<dbReference type="EMBL" id="MLAW01000025">
    <property type="protein sequence ID" value="OJJ24791.1"/>
    <property type="molecule type" value="Genomic_DNA"/>
</dbReference>
<evidence type="ECO:0000313" key="2">
    <source>
        <dbReference type="Proteomes" id="UP000183940"/>
    </source>
</evidence>
<sequence length="80" mass="8914">MLNYKVSPILTRPTVAQAAQQKLSADDRIEGFSQLVSGMIQSLSTVDLPEGVEPEDLQKALEAFRDRKIQQIQEQLSVKS</sequence>
<keyword evidence="2" id="KW-1185">Reference proteome</keyword>
<reference evidence="1" key="1">
    <citation type="submission" date="2016-10" db="EMBL/GenBank/DDBJ databases">
        <title>CRISPR-Cas defence system in Roseofilum reptotaenium: evidence of a bacteriophage-cyanobacterium arms race in the coral black band disease.</title>
        <authorList>
            <person name="Buerger P."/>
            <person name="Wood-Charlson E.M."/>
            <person name="Weynberg K.D."/>
            <person name="Willis B."/>
            <person name="Van Oppen M.J."/>
        </authorList>
    </citation>
    <scope>NUCLEOTIDE SEQUENCE [LARGE SCALE GENOMIC DNA]</scope>
    <source>
        <strain evidence="1">AO1-A</strain>
    </source>
</reference>
<organism evidence="1 2">
    <name type="scientific">Roseofilum reptotaenium AO1-A</name>
    <dbReference type="NCBI Taxonomy" id="1925591"/>
    <lineage>
        <taxon>Bacteria</taxon>
        <taxon>Bacillati</taxon>
        <taxon>Cyanobacteriota</taxon>
        <taxon>Cyanophyceae</taxon>
        <taxon>Desertifilales</taxon>
        <taxon>Desertifilaceae</taxon>
        <taxon>Roseofilum</taxon>
    </lineage>
</organism>